<proteinExistence type="predicted"/>
<dbReference type="Proteomes" id="UP001596356">
    <property type="component" value="Unassembled WGS sequence"/>
</dbReference>
<evidence type="ECO:0000313" key="2">
    <source>
        <dbReference type="Proteomes" id="UP001596356"/>
    </source>
</evidence>
<dbReference type="EMBL" id="JBHSWJ010000002">
    <property type="protein sequence ID" value="MFC6715118.1"/>
    <property type="molecule type" value="Genomic_DNA"/>
</dbReference>
<protein>
    <submittedName>
        <fullName evidence="1">Uncharacterized protein</fullName>
    </submittedName>
</protein>
<accession>A0ABW2AWJ1</accession>
<comment type="caution">
    <text evidence="1">The sequence shown here is derived from an EMBL/GenBank/DDBJ whole genome shotgun (WGS) entry which is preliminary data.</text>
</comment>
<reference evidence="2" key="1">
    <citation type="journal article" date="2019" name="Int. J. Syst. Evol. Microbiol.">
        <title>The Global Catalogue of Microorganisms (GCM) 10K type strain sequencing project: providing services to taxonomists for standard genome sequencing and annotation.</title>
        <authorList>
            <consortium name="The Broad Institute Genomics Platform"/>
            <consortium name="The Broad Institute Genome Sequencing Center for Infectious Disease"/>
            <person name="Wu L."/>
            <person name="Ma J."/>
        </authorList>
    </citation>
    <scope>NUCLEOTIDE SEQUENCE [LARGE SCALE GENOMIC DNA]</scope>
    <source>
        <strain evidence="2">NBRC 106593</strain>
    </source>
</reference>
<name>A0ABW2AWJ1_9MICO</name>
<keyword evidence="2" id="KW-1185">Reference proteome</keyword>
<dbReference type="RefSeq" id="WP_377823984.1">
    <property type="nucleotide sequence ID" value="NZ_JBHSWJ010000002.1"/>
</dbReference>
<evidence type="ECO:0000313" key="1">
    <source>
        <dbReference type="EMBL" id="MFC6715118.1"/>
    </source>
</evidence>
<gene>
    <name evidence="1" type="ORF">ACFQBT_15405</name>
</gene>
<sequence>MTVMLVVLSAAAEAGAMQWPDPKGKVWIMPPEPDGLASHLNTHPSSAVVVLTQVWDVRAARLAVTVAVGAHPATRFALRAASASVLALAAVGRQAAHATTEPADVVRLVDEQLARTVSGAWLRRVSNLHEPAPSLWQRLRSMLPGGPGFVATFGADQQVTSAPVAVPPHATLLVAATDPQPAARLIGRSDAIAVAPPVSAERAYGSPGAEFVALVQPPVLAPARAVCRVCGQGGDGPFCQFCHIVLTGQEVAA</sequence>
<organism evidence="1 2">
    <name type="scientific">Branchiibius cervicis</name>
    <dbReference type="NCBI Taxonomy" id="908252"/>
    <lineage>
        <taxon>Bacteria</taxon>
        <taxon>Bacillati</taxon>
        <taxon>Actinomycetota</taxon>
        <taxon>Actinomycetes</taxon>
        <taxon>Micrococcales</taxon>
        <taxon>Dermacoccaceae</taxon>
        <taxon>Branchiibius</taxon>
    </lineage>
</organism>